<reference evidence="2 3" key="1">
    <citation type="submission" date="2020-07" db="EMBL/GenBank/DDBJ databases">
        <title>Diversity of carbapenemase encoding genes among Pseudomonas putida group clinical isolates in a tertiary Brazilian hospital.</title>
        <authorList>
            <person name="Alberto-Lei F."/>
            <person name="Nodari C.S."/>
            <person name="Streling A.P."/>
            <person name="Paulino J.T."/>
            <person name="Bessa-Neto F.O."/>
            <person name="Cayo R."/>
            <person name="Gales A.C."/>
        </authorList>
    </citation>
    <scope>NUCLEOTIDE SEQUENCE [LARGE SCALE GENOMIC DNA]</scope>
    <source>
        <strain evidence="2 3">12273</strain>
    </source>
</reference>
<dbReference type="GO" id="GO:0006310">
    <property type="term" value="P:DNA recombination"/>
    <property type="evidence" value="ECO:0007669"/>
    <property type="project" value="UniProtKB-KW"/>
</dbReference>
<protein>
    <submittedName>
        <fullName evidence="2">Site-specific integrase</fullName>
    </submittedName>
</protein>
<comment type="caution">
    <text evidence="2">The sequence shown here is derived from an EMBL/GenBank/DDBJ whole genome shotgun (WGS) entry which is preliminary data.</text>
</comment>
<dbReference type="Proteomes" id="UP000590738">
    <property type="component" value="Unassembled WGS sequence"/>
</dbReference>
<proteinExistence type="predicted"/>
<keyword evidence="1" id="KW-0233">DNA recombination</keyword>
<dbReference type="GO" id="GO:0003677">
    <property type="term" value="F:DNA binding"/>
    <property type="evidence" value="ECO:0007669"/>
    <property type="project" value="InterPro"/>
</dbReference>
<evidence type="ECO:0000313" key="2">
    <source>
        <dbReference type="EMBL" id="MBA6144378.1"/>
    </source>
</evidence>
<dbReference type="AlphaFoldDB" id="A0A7W2LNY7"/>
<dbReference type="InterPro" id="IPR013762">
    <property type="entry name" value="Integrase-like_cat_sf"/>
</dbReference>
<dbReference type="EMBL" id="JACGCZ010000033">
    <property type="protein sequence ID" value="MBA6144378.1"/>
    <property type="molecule type" value="Genomic_DNA"/>
</dbReference>
<accession>A0A7W2LNY7</accession>
<dbReference type="Gene3D" id="1.10.443.10">
    <property type="entry name" value="Intergrase catalytic core"/>
    <property type="match status" value="1"/>
</dbReference>
<name>A0A7W2LNY7_9PSED</name>
<dbReference type="GO" id="GO:0015074">
    <property type="term" value="P:DNA integration"/>
    <property type="evidence" value="ECO:0007669"/>
    <property type="project" value="InterPro"/>
</dbReference>
<gene>
    <name evidence="2" type="ORF">H4B97_18205</name>
</gene>
<dbReference type="RefSeq" id="WP_155403360.1">
    <property type="nucleotide sequence ID" value="NZ_JACGCZ010000033.1"/>
</dbReference>
<evidence type="ECO:0000313" key="3">
    <source>
        <dbReference type="Proteomes" id="UP000590738"/>
    </source>
</evidence>
<sequence length="472" mass="54443">MINYGSPVGELSIKKIPFLPLLQPFSKLNELEDDDHVGKACFTGRYSFEDFQETQKFVPMDETHNDHCEQFPSLLNGDGSPWALGNLYLMKLATDYPQPHHNTLYKTALALQDHWKVLRGEGIGMFEFPLRLRRRSTYCYSYHWKRIVDERPEAEVGANEKISKVTEFYRWAKSENYFSPTHDMWKESERHIVLKNDYGKSYTKVIRVTDLTVKSIAPAPAKKLKPYGDSDQIAIEQALRAIDNTEMSIAFALSLTTSARKQTTLTLKRSAFDAYDGQEVFMVKVGKGHSADTKKQKHFKIYIPGWLANQIVTYLKSERYLKRLQLVPTGCDNDYLFITKTGLPYYARRDDPGSRVFQAIPVGKALDAFIRQQLTPRLREMGYSTYVRFHNLRATYATNFVMGNLELVDKGEMKMTKLIDLVMDKLGQSSREVAERYIGEIQAQQLSYIAQDFMELKLQSMLEDGKLEVDYP</sequence>
<dbReference type="SUPFAM" id="SSF56349">
    <property type="entry name" value="DNA breaking-rejoining enzymes"/>
    <property type="match status" value="1"/>
</dbReference>
<evidence type="ECO:0000256" key="1">
    <source>
        <dbReference type="ARBA" id="ARBA00023172"/>
    </source>
</evidence>
<dbReference type="InterPro" id="IPR011010">
    <property type="entry name" value="DNA_brk_join_enz"/>
</dbReference>
<organism evidence="2 3">
    <name type="scientific">Pseudomonas juntendi</name>
    <dbReference type="NCBI Taxonomy" id="2666183"/>
    <lineage>
        <taxon>Bacteria</taxon>
        <taxon>Pseudomonadati</taxon>
        <taxon>Pseudomonadota</taxon>
        <taxon>Gammaproteobacteria</taxon>
        <taxon>Pseudomonadales</taxon>
        <taxon>Pseudomonadaceae</taxon>
        <taxon>Pseudomonas</taxon>
    </lineage>
</organism>